<dbReference type="InterPro" id="IPR036615">
    <property type="entry name" value="Mur_ligase_C_dom_sf"/>
</dbReference>
<gene>
    <name evidence="1" type="ORF">SDC9_168373</name>
</gene>
<reference evidence="1" key="1">
    <citation type="submission" date="2019-08" db="EMBL/GenBank/DDBJ databases">
        <authorList>
            <person name="Kucharzyk K."/>
            <person name="Murdoch R.W."/>
            <person name="Higgins S."/>
            <person name="Loffler F."/>
        </authorList>
    </citation>
    <scope>NUCLEOTIDE SEQUENCE</scope>
</reference>
<protein>
    <submittedName>
        <fullName evidence="1">Uncharacterized protein</fullName>
    </submittedName>
</protein>
<sequence length="87" mass="9511">MKDKDISESLDIIKKMGTTLYCTQVPGMDRSLSAADLLTMAEEKGITCAGKWEDPILAVEKSLYTGKDTICCGSLFLSGFIKEHFNG</sequence>
<dbReference type="AlphaFoldDB" id="A0A645GA97"/>
<evidence type="ECO:0000313" key="1">
    <source>
        <dbReference type="EMBL" id="MPN20994.1"/>
    </source>
</evidence>
<accession>A0A645GA97</accession>
<dbReference type="Gene3D" id="3.90.190.20">
    <property type="entry name" value="Mur ligase, C-terminal domain"/>
    <property type="match status" value="1"/>
</dbReference>
<dbReference type="EMBL" id="VSSQ01068861">
    <property type="protein sequence ID" value="MPN20994.1"/>
    <property type="molecule type" value="Genomic_DNA"/>
</dbReference>
<organism evidence="1">
    <name type="scientific">bioreactor metagenome</name>
    <dbReference type="NCBI Taxonomy" id="1076179"/>
    <lineage>
        <taxon>unclassified sequences</taxon>
        <taxon>metagenomes</taxon>
        <taxon>ecological metagenomes</taxon>
    </lineage>
</organism>
<dbReference type="GO" id="GO:0016881">
    <property type="term" value="F:acid-amino acid ligase activity"/>
    <property type="evidence" value="ECO:0007669"/>
    <property type="project" value="InterPro"/>
</dbReference>
<proteinExistence type="predicted"/>
<name>A0A645GA97_9ZZZZ</name>
<comment type="caution">
    <text evidence="1">The sequence shown here is derived from an EMBL/GenBank/DDBJ whole genome shotgun (WGS) entry which is preliminary data.</text>
</comment>